<organism evidence="1 2">
    <name type="scientific">Bacillus benzoevorans</name>
    <dbReference type="NCBI Taxonomy" id="1456"/>
    <lineage>
        <taxon>Bacteria</taxon>
        <taxon>Bacillati</taxon>
        <taxon>Bacillota</taxon>
        <taxon>Bacilli</taxon>
        <taxon>Bacillales</taxon>
        <taxon>Bacillaceae</taxon>
        <taxon>Bacillus</taxon>
    </lineage>
</organism>
<proteinExistence type="predicted"/>
<accession>A0A7X0HS38</accession>
<gene>
    <name evidence="1" type="ORF">HNR53_002418</name>
</gene>
<dbReference type="EMBL" id="JACHGK010000007">
    <property type="protein sequence ID" value="MBB6445793.1"/>
    <property type="molecule type" value="Genomic_DNA"/>
</dbReference>
<comment type="caution">
    <text evidence="1">The sequence shown here is derived from an EMBL/GenBank/DDBJ whole genome shotgun (WGS) entry which is preliminary data.</text>
</comment>
<evidence type="ECO:0000313" key="1">
    <source>
        <dbReference type="EMBL" id="MBB6445793.1"/>
    </source>
</evidence>
<keyword evidence="2" id="KW-1185">Reference proteome</keyword>
<dbReference type="Proteomes" id="UP000531594">
    <property type="component" value="Unassembled WGS sequence"/>
</dbReference>
<evidence type="ECO:0000313" key="2">
    <source>
        <dbReference type="Proteomes" id="UP000531594"/>
    </source>
</evidence>
<dbReference type="RefSeq" id="WP_184526147.1">
    <property type="nucleotide sequence ID" value="NZ_JACHGK010000007.1"/>
</dbReference>
<dbReference type="AlphaFoldDB" id="A0A7X0HS38"/>
<name>A0A7X0HS38_9BACI</name>
<protein>
    <submittedName>
        <fullName evidence="1">Uncharacterized protein</fullName>
    </submittedName>
</protein>
<reference evidence="1 2" key="1">
    <citation type="submission" date="2020-08" db="EMBL/GenBank/DDBJ databases">
        <title>Genomic Encyclopedia of Type Strains, Phase IV (KMG-IV): sequencing the most valuable type-strain genomes for metagenomic binning, comparative biology and taxonomic classification.</title>
        <authorList>
            <person name="Goeker M."/>
        </authorList>
    </citation>
    <scope>NUCLEOTIDE SEQUENCE [LARGE SCALE GENOMIC DNA]</scope>
    <source>
        <strain evidence="1 2">DSM 5391</strain>
    </source>
</reference>
<sequence length="67" mass="7903">MIRNKMGEQQNEVIFGGIKYIYKTDKEFDYLIDHSNNKVKVNLKFSKDKEKNLVAKNGLKTFFSRIS</sequence>